<organism evidence="1 2">
    <name type="scientific">Penicillium rubens (strain ATCC 28089 / DSM 1075 / NRRL 1951 / Wisconsin 54-1255)</name>
    <name type="common">Penicillium chrysogenum</name>
    <dbReference type="NCBI Taxonomy" id="500485"/>
    <lineage>
        <taxon>Eukaryota</taxon>
        <taxon>Fungi</taxon>
        <taxon>Dikarya</taxon>
        <taxon>Ascomycota</taxon>
        <taxon>Pezizomycotina</taxon>
        <taxon>Eurotiomycetes</taxon>
        <taxon>Eurotiomycetidae</taxon>
        <taxon>Eurotiales</taxon>
        <taxon>Aspergillaceae</taxon>
        <taxon>Penicillium</taxon>
        <taxon>Penicillium chrysogenum species complex</taxon>
    </lineage>
</organism>
<name>B6HAX9_PENRW</name>
<dbReference type="Proteomes" id="UP000000724">
    <property type="component" value="Contig Pc00c17"/>
</dbReference>
<proteinExistence type="predicted"/>
<gene>
    <name evidence="1" type="ORF">Pc17g00510</name>
    <name evidence="1" type="ORF">PCH_Pc17g00510</name>
</gene>
<dbReference type="HOGENOM" id="CLU_1349324_0_0_1"/>
<dbReference type="EMBL" id="AM920432">
    <property type="protein sequence ID" value="CAP79338.1"/>
    <property type="molecule type" value="Genomic_DNA"/>
</dbReference>
<protein>
    <submittedName>
        <fullName evidence="1">Uncharacterized protein</fullName>
    </submittedName>
</protein>
<accession>B6HAX9</accession>
<reference evidence="1 2" key="1">
    <citation type="journal article" date="2008" name="Nat. Biotechnol.">
        <title>Genome sequencing and analysis of the filamentous fungus Penicillium chrysogenum.</title>
        <authorList>
            <person name="van den Berg M.A."/>
            <person name="Albang R."/>
            <person name="Albermann K."/>
            <person name="Badger J.H."/>
            <person name="Daran J.-M."/>
            <person name="Driessen A.J.M."/>
            <person name="Garcia-Estrada C."/>
            <person name="Fedorova N.D."/>
            <person name="Harris D.M."/>
            <person name="Heijne W.H.M."/>
            <person name="Joardar V.S."/>
            <person name="Kiel J.A.K.W."/>
            <person name="Kovalchuk A."/>
            <person name="Martin J.F."/>
            <person name="Nierman W.C."/>
            <person name="Nijland J.G."/>
            <person name="Pronk J.T."/>
            <person name="Roubos J.A."/>
            <person name="van der Klei I.J."/>
            <person name="van Peij N.N.M.E."/>
            <person name="Veenhuis M."/>
            <person name="von Doehren H."/>
            <person name="Wagner C."/>
            <person name="Wortman J.R."/>
            <person name="Bovenberg R.A.L."/>
        </authorList>
    </citation>
    <scope>NUCLEOTIDE SEQUENCE [LARGE SCALE GENOMIC DNA]</scope>
    <source>
        <strain evidence="2">ATCC 28089 / DSM 1075 / NRRL 1951 / Wisconsin 54-1255</strain>
    </source>
</reference>
<dbReference type="AlphaFoldDB" id="B6HAX9"/>
<dbReference type="VEuPathDB" id="FungiDB:PCH_Pc17g00510"/>
<keyword evidence="2" id="KW-1185">Reference proteome</keyword>
<evidence type="ECO:0000313" key="2">
    <source>
        <dbReference type="Proteomes" id="UP000000724"/>
    </source>
</evidence>
<sequence>MLLRALDKQAIKNTRSAPSTMPRQRQIIFQPISRIEVTAIAFREVLSQVHAINHALLLKEHGISPIGEYQFARSRSRHFGRPSESNHHMSDMPMCPPQPDELVEYIIYSQRTVEGKWSAHSASAWIGNACIRIIFTRHLSNRVLHNSFDSPHDAASCMLEAKNEETLRLLLLAGGLVLTAWKDTKCHPRTTSITHSTPAAYAA</sequence>
<evidence type="ECO:0000313" key="1">
    <source>
        <dbReference type="EMBL" id="CAP79338.1"/>
    </source>
</evidence>